<dbReference type="PANTHER" id="PTHR33112:SF10">
    <property type="entry name" value="TOL"/>
    <property type="match status" value="1"/>
</dbReference>
<accession>A0A9W9BHG5</accession>
<dbReference type="SUPFAM" id="SSF56112">
    <property type="entry name" value="Protein kinase-like (PK-like)"/>
    <property type="match status" value="1"/>
</dbReference>
<organism evidence="3 4">
    <name type="scientific">Fusarium piperis</name>
    <dbReference type="NCBI Taxonomy" id="1435070"/>
    <lineage>
        <taxon>Eukaryota</taxon>
        <taxon>Fungi</taxon>
        <taxon>Dikarya</taxon>
        <taxon>Ascomycota</taxon>
        <taxon>Pezizomycotina</taxon>
        <taxon>Sordariomycetes</taxon>
        <taxon>Hypocreomycetidae</taxon>
        <taxon>Hypocreales</taxon>
        <taxon>Nectriaceae</taxon>
        <taxon>Fusarium</taxon>
        <taxon>Fusarium solani species complex</taxon>
    </lineage>
</organism>
<dbReference type="InterPro" id="IPR011009">
    <property type="entry name" value="Kinase-like_dom_sf"/>
</dbReference>
<dbReference type="PROSITE" id="PS50011">
    <property type="entry name" value="PROTEIN_KINASE_DOM"/>
    <property type="match status" value="1"/>
</dbReference>
<dbReference type="Pfam" id="PF00069">
    <property type="entry name" value="Pkinase"/>
    <property type="match status" value="1"/>
</dbReference>
<dbReference type="Proteomes" id="UP001140502">
    <property type="component" value="Unassembled WGS sequence"/>
</dbReference>
<proteinExistence type="predicted"/>
<dbReference type="InterPro" id="IPR010730">
    <property type="entry name" value="HET"/>
</dbReference>
<evidence type="ECO:0000313" key="4">
    <source>
        <dbReference type="Proteomes" id="UP001140502"/>
    </source>
</evidence>
<dbReference type="InterPro" id="IPR000719">
    <property type="entry name" value="Prot_kinase_dom"/>
</dbReference>
<feature type="compositionally biased region" description="Low complexity" evidence="1">
    <location>
        <begin position="844"/>
        <end position="853"/>
    </location>
</feature>
<dbReference type="GO" id="GO:0004672">
    <property type="term" value="F:protein kinase activity"/>
    <property type="evidence" value="ECO:0007669"/>
    <property type="project" value="InterPro"/>
</dbReference>
<feature type="domain" description="Protein kinase" evidence="2">
    <location>
        <begin position="372"/>
        <end position="697"/>
    </location>
</feature>
<keyword evidence="4" id="KW-1185">Reference proteome</keyword>
<dbReference type="PANTHER" id="PTHR33112">
    <property type="entry name" value="DOMAIN PROTEIN, PUTATIVE-RELATED"/>
    <property type="match status" value="1"/>
</dbReference>
<dbReference type="EMBL" id="JAPEUR010000286">
    <property type="protein sequence ID" value="KAJ4312573.1"/>
    <property type="molecule type" value="Genomic_DNA"/>
</dbReference>
<sequence length="1458" mass="163694">MDRETLDADIEEVLKMELRKPDGDQGSNTEPPELEQHLGLGDLYEKVHSSLEAVLMTMKSTLDDSQVDNFVQLHNVLLALQHWQNDIKPVIDSQVGHAFVAANSVNPLIDLERGDHVSTPLSKTLRASFVGMLWSQRQLQNYVEASQQGENCAQIIDDLESQVKSLKAFIDPLRTRSEVSMNVGHVARLQEEATKIANSRRGTRATERTISQRMAECLKESYFDSAPRTFLPAGIVEQFIRTGSRDDVVRELKANKSKQDQDLVDFVRSDASQLFAIVVNMGFDSDNLYNAMESFKYRGVNDSCLPILPKAPLREASPGKTAVNGLQNIDDEIWDAGRCKRFYDSQWEILVPEFSTDTPNQDLNQRAVLPFTEKHRDAKRGGFGEVYRVEIQQGHIKDPANTFDKLPKYYAVKHISPNPATQHDTITRFWEKEAKNLMGMMKRKVQHTVRFVTAFRRGDGVQDGQFNHYLICEWADGGSLRDVWEHIPQPSLDINLVREVTIQLLGLAGALVAAHYPPPGQGHTYIRHGDLKPENILCFRDNSVLGTLKIGDWGLAKQKNYATVEQMLKSSLPGGTVRYEPPESWTGILIRGKMDNKRRSRLQDTWAMGCIILEFIIWMMNGTERVKDFQAELNGRLHDSAYWEEARSKELSVDRKEADVAALVKKEMEKVSQDARCGKSPDKTALSGLLELVRTRLLVVPLPPGLGHIDMGDEEEHHEGITFRHLQRIGTAEAYDTDAPEEYSEGETPAIIVTTDEKKEAGSPGKATSKEADETKVYRARASDLQEVLQKIKSRGDADEKYWCTGKLSDQAPSIVTPRHSEVKAGDSSYVSWASATTAAADSGTAFSTSTTSGGNFDRHQSGTLAPRDQRNGTCIEQHFKLDNNWTFHVDNFFASMLFSAIRDKNLSGYPDINFHATLCGECKGLKIWEFGFRVQYDVDKLEKKAGSCDLLEKRVPNDLQISVPLCPEPGSVAQFEILRQWLDDCDSGHSHPPVSQGLPTRLVDVGHENDVAVRLCETNDQDFIPGEYIALSHPWGMPPHFCTFRSNLDDHKKGIELNKLPATFRDAVVVTRALRLRYLWVDSICIVQGPDGDFNQEAKRMEQVFSTAHCVIAASSSTGQFESFLSPKSTTEPAYVPLHQHDDLPPVYIHETIDDFNGHVLESPLSRRGWVLQERALARRTIFFTDHQAYWECGNGVRCTTMTKMKNSLAALLGDTEFPQIMMSATKGERILRYQDFYKNYSRLSLTRDYDRPIAIVGLQNRLLKAFNTEGGFGVFDEGPHPGHLRRSLLWHRANDVPSLRRIAMPPASEYGEAPPSWSYMAYTGGINYLDLEFNGIEWEALQSPWSRPGWPPAAPRLPNARMVLGGQAYDFSLPATSKEACVIFDIPDEVGDLVIKCVVLGRTSWAALRGGRRMSYALIISPANDPRQPDKIWRRVGVGYFPQSCVSSSGTAVLIS</sequence>
<name>A0A9W9BHG5_9HYPO</name>
<evidence type="ECO:0000259" key="2">
    <source>
        <dbReference type="PROSITE" id="PS50011"/>
    </source>
</evidence>
<evidence type="ECO:0000256" key="1">
    <source>
        <dbReference type="SAM" id="MobiDB-lite"/>
    </source>
</evidence>
<dbReference type="Pfam" id="PF06985">
    <property type="entry name" value="HET"/>
    <property type="match status" value="1"/>
</dbReference>
<feature type="region of interest" description="Disordered" evidence="1">
    <location>
        <begin position="844"/>
        <end position="870"/>
    </location>
</feature>
<gene>
    <name evidence="3" type="ORF">N0V84_009856</name>
</gene>
<comment type="caution">
    <text evidence="3">The sequence shown here is derived from an EMBL/GenBank/DDBJ whole genome shotgun (WGS) entry which is preliminary data.</text>
</comment>
<dbReference type="CDD" id="cd00180">
    <property type="entry name" value="PKc"/>
    <property type="match status" value="1"/>
</dbReference>
<dbReference type="InterPro" id="IPR008271">
    <property type="entry name" value="Ser/Thr_kinase_AS"/>
</dbReference>
<dbReference type="Gene3D" id="1.10.510.10">
    <property type="entry name" value="Transferase(Phosphotransferase) domain 1"/>
    <property type="match status" value="1"/>
</dbReference>
<dbReference type="PROSITE" id="PS00108">
    <property type="entry name" value="PROTEIN_KINASE_ST"/>
    <property type="match status" value="1"/>
</dbReference>
<reference evidence="3" key="1">
    <citation type="submission" date="2022-10" db="EMBL/GenBank/DDBJ databases">
        <title>Tapping the CABI collections for fungal endophytes: first genome assemblies for Collariella, Neodidymelliopsis, Ascochyta clinopodiicola, Didymella pomorum, Didymosphaeria variabile, Neocosmospora piperis and Neocucurbitaria cava.</title>
        <authorList>
            <person name="Hill R."/>
        </authorList>
    </citation>
    <scope>NUCLEOTIDE SEQUENCE</scope>
    <source>
        <strain evidence="3">IMI 366586</strain>
    </source>
</reference>
<protein>
    <recommendedName>
        <fullName evidence="2">Protein kinase domain-containing protein</fullName>
    </recommendedName>
</protein>
<dbReference type="GO" id="GO:0005524">
    <property type="term" value="F:ATP binding"/>
    <property type="evidence" value="ECO:0007669"/>
    <property type="project" value="InterPro"/>
</dbReference>
<dbReference type="OrthoDB" id="4062651at2759"/>
<evidence type="ECO:0000313" key="3">
    <source>
        <dbReference type="EMBL" id="KAJ4312573.1"/>
    </source>
</evidence>
<dbReference type="SMART" id="SM00220">
    <property type="entry name" value="S_TKc"/>
    <property type="match status" value="1"/>
</dbReference>